<dbReference type="EMBL" id="BGZK01000484">
    <property type="protein sequence ID" value="GBP46482.1"/>
    <property type="molecule type" value="Genomic_DNA"/>
</dbReference>
<comment type="caution">
    <text evidence="2">The sequence shown here is derived from an EMBL/GenBank/DDBJ whole genome shotgun (WGS) entry which is preliminary data.</text>
</comment>
<proteinExistence type="predicted"/>
<sequence>MRKVFSEKEKSWLGLLSAKANHSEQRRDILKEKLKDVESTYKGAKMRAKEYVKRRKKEKKLYDRCLYDLKEYECGLRMDELSAKCLLYADDKVILVVGVQEETCMKRLMDVNEAREICKDRTMWKSIASDYPLGKHVISPSNRESADSETCGSRSSLENFSSSSVVSYMVGEIPPPPMAP</sequence>
<dbReference type="AlphaFoldDB" id="A0A4C1W7G4"/>
<keyword evidence="1" id="KW-0175">Coiled coil</keyword>
<organism evidence="2 3">
    <name type="scientific">Eumeta variegata</name>
    <name type="common">Bagworm moth</name>
    <name type="synonym">Eumeta japonica</name>
    <dbReference type="NCBI Taxonomy" id="151549"/>
    <lineage>
        <taxon>Eukaryota</taxon>
        <taxon>Metazoa</taxon>
        <taxon>Ecdysozoa</taxon>
        <taxon>Arthropoda</taxon>
        <taxon>Hexapoda</taxon>
        <taxon>Insecta</taxon>
        <taxon>Pterygota</taxon>
        <taxon>Neoptera</taxon>
        <taxon>Endopterygota</taxon>
        <taxon>Lepidoptera</taxon>
        <taxon>Glossata</taxon>
        <taxon>Ditrysia</taxon>
        <taxon>Tineoidea</taxon>
        <taxon>Psychidae</taxon>
        <taxon>Oiketicinae</taxon>
        <taxon>Eumeta</taxon>
    </lineage>
</organism>
<keyword evidence="3" id="KW-1185">Reference proteome</keyword>
<reference evidence="2 3" key="1">
    <citation type="journal article" date="2019" name="Commun. Biol.">
        <title>The bagworm genome reveals a unique fibroin gene that provides high tensile strength.</title>
        <authorList>
            <person name="Kono N."/>
            <person name="Nakamura H."/>
            <person name="Ohtoshi R."/>
            <person name="Tomita M."/>
            <person name="Numata K."/>
            <person name="Arakawa K."/>
        </authorList>
    </citation>
    <scope>NUCLEOTIDE SEQUENCE [LARGE SCALE GENOMIC DNA]</scope>
</reference>
<protein>
    <submittedName>
        <fullName evidence="2">Uncharacterized protein</fullName>
    </submittedName>
</protein>
<gene>
    <name evidence="2" type="ORF">EVAR_28061_1</name>
</gene>
<name>A0A4C1W7G4_EUMVA</name>
<evidence type="ECO:0000256" key="1">
    <source>
        <dbReference type="SAM" id="Coils"/>
    </source>
</evidence>
<feature type="coiled-coil region" evidence="1">
    <location>
        <begin position="20"/>
        <end position="47"/>
    </location>
</feature>
<evidence type="ECO:0000313" key="2">
    <source>
        <dbReference type="EMBL" id="GBP46482.1"/>
    </source>
</evidence>
<evidence type="ECO:0000313" key="3">
    <source>
        <dbReference type="Proteomes" id="UP000299102"/>
    </source>
</evidence>
<dbReference type="OrthoDB" id="8775810at2759"/>
<dbReference type="Proteomes" id="UP000299102">
    <property type="component" value="Unassembled WGS sequence"/>
</dbReference>
<accession>A0A4C1W7G4</accession>